<dbReference type="InterPro" id="IPR006103">
    <property type="entry name" value="Glyco_hydro_2_cat"/>
</dbReference>
<dbReference type="InterPro" id="IPR006101">
    <property type="entry name" value="Glyco_hydro_2"/>
</dbReference>
<protein>
    <submittedName>
        <fullName evidence="10">DUF4982 domain-containing protein</fullName>
    </submittedName>
</protein>
<dbReference type="SUPFAM" id="SSF51445">
    <property type="entry name" value="(Trans)glycosidases"/>
    <property type="match status" value="1"/>
</dbReference>
<feature type="compositionally biased region" description="Polar residues" evidence="4">
    <location>
        <begin position="820"/>
        <end position="837"/>
    </location>
</feature>
<evidence type="ECO:0000256" key="3">
    <source>
        <dbReference type="ARBA" id="ARBA00023295"/>
    </source>
</evidence>
<feature type="domain" description="Glycoside hydrolase family 2" evidence="9">
    <location>
        <begin position="714"/>
        <end position="815"/>
    </location>
</feature>
<dbReference type="InterPro" id="IPR017853">
    <property type="entry name" value="GH"/>
</dbReference>
<reference evidence="10 11" key="1">
    <citation type="submission" date="2018-10" db="EMBL/GenBank/DDBJ databases">
        <title>Sinomicrobium pectinilyticum sp. nov., a pectinase-producing bacterium isolated from alkaline and saline soil, and emended description of the genus Sinomicrobium.</title>
        <authorList>
            <person name="Cheng B."/>
            <person name="Li C."/>
            <person name="Lai Q."/>
            <person name="Du M."/>
            <person name="Shao Z."/>
            <person name="Xu P."/>
            <person name="Yang C."/>
        </authorList>
    </citation>
    <scope>NUCLEOTIDE SEQUENCE [LARGE SCALE GENOMIC DNA]</scope>
    <source>
        <strain evidence="10 11">5DNS001</strain>
    </source>
</reference>
<dbReference type="InterPro" id="IPR013783">
    <property type="entry name" value="Ig-like_fold"/>
</dbReference>
<feature type="domain" description="Glycosyl hydrolases family 2 sugar binding" evidence="7">
    <location>
        <begin position="88"/>
        <end position="180"/>
    </location>
</feature>
<dbReference type="Pfam" id="PF16355">
    <property type="entry name" value="DUF4982"/>
    <property type="match status" value="1"/>
</dbReference>
<dbReference type="InterPro" id="IPR008964">
    <property type="entry name" value="Invasin/intimin_cell_adhesion"/>
</dbReference>
<dbReference type="PRINTS" id="PR00132">
    <property type="entry name" value="GLHYDRLASE2"/>
</dbReference>
<evidence type="ECO:0000313" key="10">
    <source>
        <dbReference type="EMBL" id="RNL84104.1"/>
    </source>
</evidence>
<name>A0A3N0E8D3_SINP1</name>
<dbReference type="RefSeq" id="WP_123216694.1">
    <property type="nucleotide sequence ID" value="NZ_RJTM01000099.1"/>
</dbReference>
<dbReference type="GO" id="GO:0005975">
    <property type="term" value="P:carbohydrate metabolic process"/>
    <property type="evidence" value="ECO:0007669"/>
    <property type="project" value="InterPro"/>
</dbReference>
<dbReference type="Pfam" id="PF02837">
    <property type="entry name" value="Glyco_hydro_2_N"/>
    <property type="match status" value="1"/>
</dbReference>
<evidence type="ECO:0000313" key="11">
    <source>
        <dbReference type="Proteomes" id="UP000267469"/>
    </source>
</evidence>
<evidence type="ECO:0000259" key="5">
    <source>
        <dbReference type="Pfam" id="PF00703"/>
    </source>
</evidence>
<evidence type="ECO:0000256" key="2">
    <source>
        <dbReference type="ARBA" id="ARBA00022801"/>
    </source>
</evidence>
<dbReference type="Pfam" id="PF02836">
    <property type="entry name" value="Glyco_hydro_2_C"/>
    <property type="match status" value="1"/>
</dbReference>
<feature type="region of interest" description="Disordered" evidence="4">
    <location>
        <begin position="812"/>
        <end position="837"/>
    </location>
</feature>
<dbReference type="PANTHER" id="PTHR42732:SF1">
    <property type="entry name" value="BETA-MANNOSIDASE"/>
    <property type="match status" value="1"/>
</dbReference>
<keyword evidence="2" id="KW-0378">Hydrolase</keyword>
<dbReference type="InterPro" id="IPR036156">
    <property type="entry name" value="Beta-gal/glucu_dom_sf"/>
</dbReference>
<evidence type="ECO:0000259" key="8">
    <source>
        <dbReference type="Pfam" id="PF16355"/>
    </source>
</evidence>
<dbReference type="Pfam" id="PF00703">
    <property type="entry name" value="Glyco_hydro_2"/>
    <property type="match status" value="1"/>
</dbReference>
<dbReference type="InterPro" id="IPR008979">
    <property type="entry name" value="Galactose-bd-like_sf"/>
</dbReference>
<dbReference type="PROSITE" id="PS51257">
    <property type="entry name" value="PROKAR_LIPOPROTEIN"/>
    <property type="match status" value="1"/>
</dbReference>
<evidence type="ECO:0000256" key="4">
    <source>
        <dbReference type="SAM" id="MobiDB-lite"/>
    </source>
</evidence>
<dbReference type="AlphaFoldDB" id="A0A3N0E8D3"/>
<dbReference type="SUPFAM" id="SSF49303">
    <property type="entry name" value="beta-Galactosidase/glucuronidase domain"/>
    <property type="match status" value="1"/>
</dbReference>
<dbReference type="InterPro" id="IPR040605">
    <property type="entry name" value="Glyco_hydro2_dom5"/>
</dbReference>
<feature type="domain" description="Glycoside hydrolase family 2 immunoglobulin-like beta-sandwich" evidence="5">
    <location>
        <begin position="193"/>
        <end position="295"/>
    </location>
</feature>
<dbReference type="Pfam" id="PF18565">
    <property type="entry name" value="Glyco_hydro2_C5"/>
    <property type="match status" value="1"/>
</dbReference>
<gene>
    <name evidence="10" type="ORF">ED312_14270</name>
</gene>
<evidence type="ECO:0000259" key="6">
    <source>
        <dbReference type="Pfam" id="PF02836"/>
    </source>
</evidence>
<dbReference type="PANTHER" id="PTHR42732">
    <property type="entry name" value="BETA-GALACTOSIDASE"/>
    <property type="match status" value="1"/>
</dbReference>
<dbReference type="Proteomes" id="UP000267469">
    <property type="component" value="Unassembled WGS sequence"/>
</dbReference>
<proteinExistence type="inferred from homology"/>
<dbReference type="InterPro" id="IPR032311">
    <property type="entry name" value="DUF4982"/>
</dbReference>
<dbReference type="GO" id="GO:0004553">
    <property type="term" value="F:hydrolase activity, hydrolyzing O-glycosyl compounds"/>
    <property type="evidence" value="ECO:0007669"/>
    <property type="project" value="InterPro"/>
</dbReference>
<dbReference type="PROSITE" id="PS00608">
    <property type="entry name" value="GLYCOSYL_HYDROL_F2_2"/>
    <property type="match status" value="1"/>
</dbReference>
<dbReference type="OrthoDB" id="9801077at2"/>
<sequence>MNKIYSIYKSIFILALLVTSCNPDRVSQDVKRKQLFTGNWDFQLSDPVEKDTLVNNWRSLDLPHDWSIEGDFDEKHPATFGGGALPGGIGYYKKTFGIPSEYTGKQVYIQFDGVYMNSEVYLNGKLLGKRPNGYISFEYDLTPYLNWGSENTLMVKVDNSRQPNSRWYSGSGIYRNVWLIITDKIHVKNHGTYVTTPSVDKTRSDVHVEVEVVNNHPGDRKGVIKTSVLFRGRKMSEKEQTVTLKTRETKLIIDDHHIKNPELWSVEIPNIYTLKTDIYISGKLADSHETPFGIRSFTFDPDKGFILNGKQVKIKGVCNHHDLGALGAAINTRALERQLEILKGMGVNGIRTSHNPPAPELLELCDKMGFIVMDEIFDMWEKSKSEYDYSLYWEEWHERDLKDFIKRDRNHPSVFMWSIGNEIPEQWGQRGAEIGRKLSKIVKSLDSTRPVTAGMNPPIHTNKDNVTLQFAGPAKPNALAGSGALDLIGYNYAHQTYTQHQVNFPDIPFIATETTSALATRGYYDQRSDSVKRWPYRWDQLFLEGNPDNTVSAYDQVSAPWGSTHEETWKVIKKHDFMSGMFIWTGFDYLGEPTPYVWPSRSSYFGVIDLAGFPKDAYYMYKSEWTDETILHVFPHWNWEPGREVDIWAYYSKADEVELYLNGESLGKRSKKDDDLHVMWRVPFAPGTLKAVSRKDGREVAVREIKTAGEPARIELEADRNSILADGRDLSFITVSVVDKDGNLVPTATNRIGFEISGPGKIIGVDNGDPTSHESFKSINRKAFYGKCLVIVQSSGTEGEIQITAQSNNLRPGTLRVRSGSLSESPEQAKTQTSLNH</sequence>
<feature type="domain" description="DUF4982" evidence="8">
    <location>
        <begin position="642"/>
        <end position="701"/>
    </location>
</feature>
<keyword evidence="3" id="KW-0326">Glycosidase</keyword>
<accession>A0A3N0E8D3</accession>
<dbReference type="EMBL" id="RJTM01000099">
    <property type="protein sequence ID" value="RNL84104.1"/>
    <property type="molecule type" value="Genomic_DNA"/>
</dbReference>
<dbReference type="Gene3D" id="3.20.20.80">
    <property type="entry name" value="Glycosidases"/>
    <property type="match status" value="1"/>
</dbReference>
<dbReference type="InterPro" id="IPR006104">
    <property type="entry name" value="Glyco_hydro_2_N"/>
</dbReference>
<keyword evidence="11" id="KW-1185">Reference proteome</keyword>
<evidence type="ECO:0000259" key="7">
    <source>
        <dbReference type="Pfam" id="PF02837"/>
    </source>
</evidence>
<feature type="domain" description="Glycoside hydrolase family 2 catalytic" evidence="6">
    <location>
        <begin position="302"/>
        <end position="456"/>
    </location>
</feature>
<dbReference type="Gene3D" id="2.60.40.10">
    <property type="entry name" value="Immunoglobulins"/>
    <property type="match status" value="3"/>
</dbReference>
<comment type="caution">
    <text evidence="10">The sequence shown here is derived from an EMBL/GenBank/DDBJ whole genome shotgun (WGS) entry which is preliminary data.</text>
</comment>
<dbReference type="InterPro" id="IPR048229">
    <property type="entry name" value="GalB-like"/>
</dbReference>
<evidence type="ECO:0000259" key="9">
    <source>
        <dbReference type="Pfam" id="PF18565"/>
    </source>
</evidence>
<dbReference type="NCBIfam" id="NF041463">
    <property type="entry name" value="GalB"/>
    <property type="match status" value="1"/>
</dbReference>
<dbReference type="Gene3D" id="2.60.120.260">
    <property type="entry name" value="Galactose-binding domain-like"/>
    <property type="match status" value="1"/>
</dbReference>
<dbReference type="InterPro" id="IPR006102">
    <property type="entry name" value="Ig-like_GH2"/>
</dbReference>
<organism evidence="10 11">
    <name type="scientific">Sinomicrobium pectinilyticum</name>
    <dbReference type="NCBI Taxonomy" id="1084421"/>
    <lineage>
        <taxon>Bacteria</taxon>
        <taxon>Pseudomonadati</taxon>
        <taxon>Bacteroidota</taxon>
        <taxon>Flavobacteriia</taxon>
        <taxon>Flavobacteriales</taxon>
        <taxon>Flavobacteriaceae</taxon>
        <taxon>Sinomicrobium</taxon>
    </lineage>
</organism>
<evidence type="ECO:0000256" key="1">
    <source>
        <dbReference type="ARBA" id="ARBA00007401"/>
    </source>
</evidence>
<dbReference type="InterPro" id="IPR023232">
    <property type="entry name" value="Glyco_hydro_2_AS"/>
</dbReference>
<comment type="similarity">
    <text evidence="1">Belongs to the glycosyl hydrolase 2 family.</text>
</comment>
<dbReference type="SUPFAM" id="SSF49785">
    <property type="entry name" value="Galactose-binding domain-like"/>
    <property type="match status" value="1"/>
</dbReference>
<dbReference type="InterPro" id="IPR051913">
    <property type="entry name" value="GH2_Domain-Containing"/>
</dbReference>
<dbReference type="SUPFAM" id="SSF49373">
    <property type="entry name" value="Invasin/intimin cell-adhesion fragments"/>
    <property type="match status" value="1"/>
</dbReference>